<evidence type="ECO:0000256" key="2">
    <source>
        <dbReference type="ARBA" id="ARBA00006275"/>
    </source>
</evidence>
<keyword evidence="9" id="KW-1185">Reference proteome</keyword>
<feature type="domain" description="RagB/SusD" evidence="6">
    <location>
        <begin position="257"/>
        <end position="539"/>
    </location>
</feature>
<proteinExistence type="inferred from homology"/>
<protein>
    <submittedName>
        <fullName evidence="8">RagB/SusD family nutrient uptake outer membrane protein</fullName>
    </submittedName>
</protein>
<dbReference type="RefSeq" id="WP_290247727.1">
    <property type="nucleotide sequence ID" value="NZ_JAUFQT010000001.1"/>
</dbReference>
<feature type="domain" description="SusD-like N-terminal" evidence="7">
    <location>
        <begin position="77"/>
        <end position="211"/>
    </location>
</feature>
<evidence type="ECO:0000313" key="8">
    <source>
        <dbReference type="EMBL" id="MFB9211492.1"/>
    </source>
</evidence>
<dbReference type="Pfam" id="PF14322">
    <property type="entry name" value="SusD-like_3"/>
    <property type="match status" value="1"/>
</dbReference>
<dbReference type="EMBL" id="JBHMEW010000049">
    <property type="protein sequence ID" value="MFB9211492.1"/>
    <property type="molecule type" value="Genomic_DNA"/>
</dbReference>
<comment type="similarity">
    <text evidence="2">Belongs to the SusD family.</text>
</comment>
<reference evidence="8 9" key="1">
    <citation type="submission" date="2024-09" db="EMBL/GenBank/DDBJ databases">
        <authorList>
            <person name="Sun Q."/>
            <person name="Mori K."/>
        </authorList>
    </citation>
    <scope>NUCLEOTIDE SEQUENCE [LARGE SCALE GENOMIC DNA]</scope>
    <source>
        <strain evidence="8 9">CECT 7682</strain>
    </source>
</reference>
<dbReference type="Pfam" id="PF07980">
    <property type="entry name" value="SusD_RagB"/>
    <property type="match status" value="1"/>
</dbReference>
<evidence type="ECO:0000313" key="9">
    <source>
        <dbReference type="Proteomes" id="UP001589654"/>
    </source>
</evidence>
<dbReference type="Proteomes" id="UP001589654">
    <property type="component" value="Unassembled WGS sequence"/>
</dbReference>
<dbReference type="PROSITE" id="PS51257">
    <property type="entry name" value="PROKAR_LIPOPROTEIN"/>
    <property type="match status" value="1"/>
</dbReference>
<dbReference type="SUPFAM" id="SSF48452">
    <property type="entry name" value="TPR-like"/>
    <property type="match status" value="1"/>
</dbReference>
<evidence type="ECO:0000256" key="1">
    <source>
        <dbReference type="ARBA" id="ARBA00004442"/>
    </source>
</evidence>
<accession>A0ABV5J4Q6</accession>
<evidence type="ECO:0000256" key="4">
    <source>
        <dbReference type="ARBA" id="ARBA00023136"/>
    </source>
</evidence>
<evidence type="ECO:0000259" key="7">
    <source>
        <dbReference type="Pfam" id="PF14322"/>
    </source>
</evidence>
<dbReference type="InterPro" id="IPR012944">
    <property type="entry name" value="SusD_RagB_dom"/>
</dbReference>
<name>A0ABV5J4Q6_9BACT</name>
<comment type="caution">
    <text evidence="8">The sequence shown here is derived from an EMBL/GenBank/DDBJ whole genome shotgun (WGS) entry which is preliminary data.</text>
</comment>
<gene>
    <name evidence="8" type="ORF">ACFFUR_06730</name>
</gene>
<evidence type="ECO:0000256" key="5">
    <source>
        <dbReference type="ARBA" id="ARBA00023237"/>
    </source>
</evidence>
<dbReference type="Gene3D" id="1.25.40.390">
    <property type="match status" value="1"/>
</dbReference>
<keyword evidence="3" id="KW-0732">Signal</keyword>
<comment type="subcellular location">
    <subcellularLocation>
        <location evidence="1">Cell outer membrane</location>
    </subcellularLocation>
</comment>
<dbReference type="InterPro" id="IPR033985">
    <property type="entry name" value="SusD-like_N"/>
</dbReference>
<evidence type="ECO:0000256" key="3">
    <source>
        <dbReference type="ARBA" id="ARBA00022729"/>
    </source>
</evidence>
<sequence length="540" mass="61520">MKKSIYIGLISLGLLTGCSDFLEEENKSTATAESFYLTQEGYNALINSCYSTLRDVYAPVPYMFIGGTDLFFGTGQEAPLGLTAYQTLTPGTSQVGNFFQTLYESIQVSNTALHYADLTAQTNDLTTKKGEARFLRVYYYFLLVQHFGGVSIVSDMVRQPITHFDRNSAEEVYNFIIDELLLAEQEVLENQNDFGRVTKRAVRHMLAKVYLTKGYEDFGSSSDFEKAAEYADKAIANESLTVNYEDIFAFQNDVNPEIIFSVQYDQSSLLNGGRHNWDTPFGPLITGTGEGVFKQLRLKVSEYLWKVYGEYDSRFEGTFLNVRTSPYVGHYLDEDGYPIDKYYPRTAEQYADTVTWRAEDLENRADTEIIPFNDSWWHLNNQSDYPSLKKFDRVQLPDVRYTHDLFVARLGETYLIAAEAYFKAGDLGTATERINEVRRRAAMPGHEGEMMIAQSQIDIDFILDERARELAGEGHRWHDLKRTGKLVERNKLYNPQVSQLYDNGQDPFMGANGNLKILRPIPLSVISLDAGDYPQNPAYE</sequence>
<evidence type="ECO:0000259" key="6">
    <source>
        <dbReference type="Pfam" id="PF07980"/>
    </source>
</evidence>
<keyword evidence="4" id="KW-0472">Membrane</keyword>
<organism evidence="8 9">
    <name type="scientific">Echinicola jeungdonensis</name>
    <dbReference type="NCBI Taxonomy" id="709343"/>
    <lineage>
        <taxon>Bacteria</taxon>
        <taxon>Pseudomonadati</taxon>
        <taxon>Bacteroidota</taxon>
        <taxon>Cytophagia</taxon>
        <taxon>Cytophagales</taxon>
        <taxon>Cyclobacteriaceae</taxon>
        <taxon>Echinicola</taxon>
    </lineage>
</organism>
<keyword evidence="5" id="KW-0998">Cell outer membrane</keyword>
<dbReference type="InterPro" id="IPR011990">
    <property type="entry name" value="TPR-like_helical_dom_sf"/>
</dbReference>